<dbReference type="EMBL" id="QQBC01000009">
    <property type="protein sequence ID" value="RDI64119.1"/>
    <property type="molecule type" value="Genomic_DNA"/>
</dbReference>
<dbReference type="PROSITE" id="PS51257">
    <property type="entry name" value="PROKAR_LIPOPROTEIN"/>
    <property type="match status" value="1"/>
</dbReference>
<dbReference type="STRING" id="1210086.GCA_001613105_03421"/>
<evidence type="ECO:0000313" key="2">
    <source>
        <dbReference type="EMBL" id="RDI64119.1"/>
    </source>
</evidence>
<feature type="chain" id="PRO_5039521489" description="Lipoprotein" evidence="1">
    <location>
        <begin position="22"/>
        <end position="139"/>
    </location>
</feature>
<sequence>MRELRLLGCAVVLAAALSACGASDSEGSAPAPQPASGPLEVIDCSFDKPAVRPAHLILACADLGMRIEDIGWKSWAADRAEGEGTARINTCDPNCAAGNFITEPVRIVLTEPIEPGHVYTKATTVDPAGKTRTWPLTRR</sequence>
<gene>
    <name evidence="2" type="ORF">DFR76_109460</name>
</gene>
<feature type="signal peptide" evidence="1">
    <location>
        <begin position="1"/>
        <end position="21"/>
    </location>
</feature>
<proteinExistence type="predicted"/>
<dbReference type="Proteomes" id="UP000254869">
    <property type="component" value="Unassembled WGS sequence"/>
</dbReference>
<evidence type="ECO:0000313" key="3">
    <source>
        <dbReference type="Proteomes" id="UP000254869"/>
    </source>
</evidence>
<keyword evidence="3" id="KW-1185">Reference proteome</keyword>
<comment type="caution">
    <text evidence="2">The sequence shown here is derived from an EMBL/GenBank/DDBJ whole genome shotgun (WGS) entry which is preliminary data.</text>
</comment>
<keyword evidence="1" id="KW-0732">Signal</keyword>
<reference evidence="2 3" key="1">
    <citation type="submission" date="2018-07" db="EMBL/GenBank/DDBJ databases">
        <title>Genomic Encyclopedia of Type Strains, Phase IV (KMG-IV): sequencing the most valuable type-strain genomes for metagenomic binning, comparative biology and taxonomic classification.</title>
        <authorList>
            <person name="Goeker M."/>
        </authorList>
    </citation>
    <scope>NUCLEOTIDE SEQUENCE [LARGE SCALE GENOMIC DNA]</scope>
    <source>
        <strain evidence="2 3">DSM 44290</strain>
    </source>
</reference>
<evidence type="ECO:0000256" key="1">
    <source>
        <dbReference type="SAM" id="SignalP"/>
    </source>
</evidence>
<name>A0A370I068_9NOCA</name>
<dbReference type="RefSeq" id="WP_067998753.1">
    <property type="nucleotide sequence ID" value="NZ_QQBC01000009.1"/>
</dbReference>
<accession>A0A370I068</accession>
<organism evidence="2 3">
    <name type="scientific">Nocardia pseudobrasiliensis</name>
    <dbReference type="NCBI Taxonomy" id="45979"/>
    <lineage>
        <taxon>Bacteria</taxon>
        <taxon>Bacillati</taxon>
        <taxon>Actinomycetota</taxon>
        <taxon>Actinomycetes</taxon>
        <taxon>Mycobacteriales</taxon>
        <taxon>Nocardiaceae</taxon>
        <taxon>Nocardia</taxon>
    </lineage>
</organism>
<dbReference type="AlphaFoldDB" id="A0A370I068"/>
<evidence type="ECO:0008006" key="4">
    <source>
        <dbReference type="Google" id="ProtNLM"/>
    </source>
</evidence>
<protein>
    <recommendedName>
        <fullName evidence="4">Lipoprotein</fullName>
    </recommendedName>
</protein>